<evidence type="ECO:0000313" key="3">
    <source>
        <dbReference type="Proteomes" id="UP001447188"/>
    </source>
</evidence>
<evidence type="ECO:0000313" key="2">
    <source>
        <dbReference type="EMBL" id="KAL0632411.1"/>
    </source>
</evidence>
<dbReference type="Proteomes" id="UP001447188">
    <property type="component" value="Unassembled WGS sequence"/>
</dbReference>
<sequence length="152" mass="17067">MYDLNPRQIRRILGSNSEDFEHLKTSMQLYLRTKGIKNKTARHRRLFEDESDEGQYLPDTINPMLIDFAKPKKLTLADGSDDEGGEGEGEAEDEDEGEYECEHEYENVGEDEDMDYVATENIVRVSPLPQATLDLPPAVSTWALAAGDDVAG</sequence>
<proteinExistence type="predicted"/>
<organism evidence="2 3">
    <name type="scientific">Discina gigas</name>
    <dbReference type="NCBI Taxonomy" id="1032678"/>
    <lineage>
        <taxon>Eukaryota</taxon>
        <taxon>Fungi</taxon>
        <taxon>Dikarya</taxon>
        <taxon>Ascomycota</taxon>
        <taxon>Pezizomycotina</taxon>
        <taxon>Pezizomycetes</taxon>
        <taxon>Pezizales</taxon>
        <taxon>Discinaceae</taxon>
        <taxon>Discina</taxon>
    </lineage>
</organism>
<protein>
    <submittedName>
        <fullName evidence="2">Uncharacterized protein</fullName>
    </submittedName>
</protein>
<gene>
    <name evidence="2" type="ORF">Q9L58_008697</name>
</gene>
<feature type="compositionally biased region" description="Acidic residues" evidence="1">
    <location>
        <begin position="79"/>
        <end position="99"/>
    </location>
</feature>
<accession>A0ABR3G9Z9</accession>
<feature type="region of interest" description="Disordered" evidence="1">
    <location>
        <begin position="73"/>
        <end position="111"/>
    </location>
</feature>
<dbReference type="EMBL" id="JBBBZM010000170">
    <property type="protein sequence ID" value="KAL0632411.1"/>
    <property type="molecule type" value="Genomic_DNA"/>
</dbReference>
<reference evidence="2 3" key="1">
    <citation type="submission" date="2024-02" db="EMBL/GenBank/DDBJ databases">
        <title>Discinaceae phylogenomics.</title>
        <authorList>
            <person name="Dirks A.C."/>
            <person name="James T.Y."/>
        </authorList>
    </citation>
    <scope>NUCLEOTIDE SEQUENCE [LARGE SCALE GENOMIC DNA]</scope>
    <source>
        <strain evidence="2 3">ACD0624</strain>
    </source>
</reference>
<name>A0ABR3G9Z9_9PEZI</name>
<evidence type="ECO:0000256" key="1">
    <source>
        <dbReference type="SAM" id="MobiDB-lite"/>
    </source>
</evidence>
<comment type="caution">
    <text evidence="2">The sequence shown here is derived from an EMBL/GenBank/DDBJ whole genome shotgun (WGS) entry which is preliminary data.</text>
</comment>
<keyword evidence="3" id="KW-1185">Reference proteome</keyword>